<sequence length="1049" mass="114999">MAVQPSLRAGNGLLSVPSHLALPTSYNWHIICAIPMLTGNKRSRTTSGQADIPQRKLLKLQDDRGNVDDETTSTIDPSGTVMNVAGDFHMYSTDRVTAPSSSLSAPPPPQPLAPDIWFGRGDIVSTLAEVITGHENPRIAILGSGGMGKTATALHLVRNDAVVARYGDRIFFVACDAAISADLLASRILQTLGVAVAAGENVVTAMHLALKAARPTLFVLDNFESTWEAEGNHAAIRDLLQKIADCPSSTLIITMRATIAPPGIRWTISESLRPLPAASAKEVFLAINVTFCDGSADGNEVLNELLRELDHVPLAIHLLAHVSMDLSPRYVLKQWQKQRTRMLSLDLYTKDKLESVEISIALSMESLDVERNSEAIQLLGMLCLLPDGLLQWQEHLDIIEKTFPCATSDLFLLRKFTLVYTAGRKLGVLSPIRHFVLHHYPPDLQHAQCIYNIFWELVHAYAMVDFGPEFSGAVDALSPEMGNIGNLIDHAVVHDPGEIIVDIAIKASWYLCYIIPSSHLLQKVSGLVPSVPTAMQARYWDITAAIMHIQDDYAEATSTLLQARDLFLEIGDRAGAARCSERLGEALRMRSEYSEAAAVLKDAQAQFFELGYRSGAARCSQSLGQILHMQSKYSEATAIFTNARAEALEIGDQLVAAQCSQSLGDNLRMQSEYSEAAAVLTDARAQFLDIGNRLGATQCLRSLGETLSRQSNYSEAAVILTNARAEFLEIGGRLGAAQCSQALGDNLRRQSEYSEAAAHSYSTKERDRCKHLISQEEQPAGSQFAELVLGKNVNLTSTCKPYKYVVMQAASPSYSLGQGRAGEMLCIEEDVPDGRRRSQFMSEIGGVVSIWDRRERYGRGDASRFLSIQSPPSNIANSSSLHTCDHTTASTPDTTYWCICFHEANLHMVPRMLWICHVKEMCLMDDEHVDEVNGCEELEAWRMRWNRGEYLPPRDTHISGFWIAALPRFSFKFLPTVILNIQGIPKSTAAVLATSSELRDAASVLLAVWHSISTSAAPDAAPETEEQRPCPFAIHSSPDSCTVAIPSGP</sequence>
<protein>
    <recommendedName>
        <fullName evidence="1">NACHT domain-containing protein</fullName>
    </recommendedName>
</protein>
<reference evidence="2 3" key="1">
    <citation type="journal article" date="2016" name="Mol. Biol. Evol.">
        <title>Comparative Genomics of Early-Diverging Mushroom-Forming Fungi Provides Insights into the Origins of Lignocellulose Decay Capabilities.</title>
        <authorList>
            <person name="Nagy L.G."/>
            <person name="Riley R."/>
            <person name="Tritt A."/>
            <person name="Adam C."/>
            <person name="Daum C."/>
            <person name="Floudas D."/>
            <person name="Sun H."/>
            <person name="Yadav J.S."/>
            <person name="Pangilinan J."/>
            <person name="Larsson K.H."/>
            <person name="Matsuura K."/>
            <person name="Barry K."/>
            <person name="Labutti K."/>
            <person name="Kuo R."/>
            <person name="Ohm R.A."/>
            <person name="Bhattacharya S.S."/>
            <person name="Shirouzu T."/>
            <person name="Yoshinaga Y."/>
            <person name="Martin F.M."/>
            <person name="Grigoriev I.V."/>
            <person name="Hibbett D.S."/>
        </authorList>
    </citation>
    <scope>NUCLEOTIDE SEQUENCE [LARGE SCALE GENOMIC DNA]</scope>
    <source>
        <strain evidence="2 3">CBS 109695</strain>
    </source>
</reference>
<proteinExistence type="predicted"/>
<dbReference type="InterPro" id="IPR027417">
    <property type="entry name" value="P-loop_NTPase"/>
</dbReference>
<evidence type="ECO:0000313" key="3">
    <source>
        <dbReference type="Proteomes" id="UP000076532"/>
    </source>
</evidence>
<organism evidence="2 3">
    <name type="scientific">Athelia psychrophila</name>
    <dbReference type="NCBI Taxonomy" id="1759441"/>
    <lineage>
        <taxon>Eukaryota</taxon>
        <taxon>Fungi</taxon>
        <taxon>Dikarya</taxon>
        <taxon>Basidiomycota</taxon>
        <taxon>Agaricomycotina</taxon>
        <taxon>Agaricomycetes</taxon>
        <taxon>Agaricomycetidae</taxon>
        <taxon>Atheliales</taxon>
        <taxon>Atheliaceae</taxon>
        <taxon>Athelia</taxon>
    </lineage>
</organism>
<name>A0A166J325_9AGAM</name>
<dbReference type="PANTHER" id="PTHR47691">
    <property type="entry name" value="REGULATOR-RELATED"/>
    <property type="match status" value="1"/>
</dbReference>
<dbReference type="Proteomes" id="UP000076532">
    <property type="component" value="Unassembled WGS sequence"/>
</dbReference>
<dbReference type="InterPro" id="IPR007111">
    <property type="entry name" value="NACHT_NTPase"/>
</dbReference>
<dbReference type="SUPFAM" id="SSF48452">
    <property type="entry name" value="TPR-like"/>
    <property type="match status" value="2"/>
</dbReference>
<keyword evidence="3" id="KW-1185">Reference proteome</keyword>
<dbReference type="PANTHER" id="PTHR47691:SF3">
    <property type="entry name" value="HTH-TYPE TRANSCRIPTIONAL REGULATOR RV0890C-RELATED"/>
    <property type="match status" value="1"/>
</dbReference>
<feature type="domain" description="NACHT" evidence="1">
    <location>
        <begin position="139"/>
        <end position="284"/>
    </location>
</feature>
<evidence type="ECO:0000259" key="1">
    <source>
        <dbReference type="Pfam" id="PF05729"/>
    </source>
</evidence>
<accession>A0A166J325</accession>
<evidence type="ECO:0000313" key="2">
    <source>
        <dbReference type="EMBL" id="KZP20437.1"/>
    </source>
</evidence>
<dbReference type="SUPFAM" id="SSF52540">
    <property type="entry name" value="P-loop containing nucleoside triphosphate hydrolases"/>
    <property type="match status" value="1"/>
</dbReference>
<dbReference type="Pfam" id="PF05729">
    <property type="entry name" value="NACHT"/>
    <property type="match status" value="1"/>
</dbReference>
<dbReference type="EMBL" id="KV417555">
    <property type="protein sequence ID" value="KZP20437.1"/>
    <property type="molecule type" value="Genomic_DNA"/>
</dbReference>
<dbReference type="Gene3D" id="1.25.40.10">
    <property type="entry name" value="Tetratricopeptide repeat domain"/>
    <property type="match status" value="1"/>
</dbReference>
<dbReference type="STRING" id="436010.A0A166J325"/>
<dbReference type="AlphaFoldDB" id="A0A166J325"/>
<dbReference type="InterPro" id="IPR011990">
    <property type="entry name" value="TPR-like_helical_dom_sf"/>
</dbReference>
<gene>
    <name evidence="2" type="ORF">FIBSPDRAFT_932283</name>
</gene>
<dbReference type="Gene3D" id="3.40.50.300">
    <property type="entry name" value="P-loop containing nucleotide triphosphate hydrolases"/>
    <property type="match status" value="1"/>
</dbReference>